<protein>
    <submittedName>
        <fullName evidence="1">Uncharacterized protein</fullName>
    </submittedName>
</protein>
<organism evidence="1 2">
    <name type="scientific">Austropuccinia psidii MF-1</name>
    <dbReference type="NCBI Taxonomy" id="1389203"/>
    <lineage>
        <taxon>Eukaryota</taxon>
        <taxon>Fungi</taxon>
        <taxon>Dikarya</taxon>
        <taxon>Basidiomycota</taxon>
        <taxon>Pucciniomycotina</taxon>
        <taxon>Pucciniomycetes</taxon>
        <taxon>Pucciniales</taxon>
        <taxon>Sphaerophragmiaceae</taxon>
        <taxon>Austropuccinia</taxon>
    </lineage>
</organism>
<evidence type="ECO:0000313" key="1">
    <source>
        <dbReference type="EMBL" id="MBW0471923.1"/>
    </source>
</evidence>
<dbReference type="AlphaFoldDB" id="A0A9Q3GLG5"/>
<comment type="caution">
    <text evidence="1">The sequence shown here is derived from an EMBL/GenBank/DDBJ whole genome shotgun (WGS) entry which is preliminary data.</text>
</comment>
<name>A0A9Q3GLG5_9BASI</name>
<dbReference type="Proteomes" id="UP000765509">
    <property type="component" value="Unassembled WGS sequence"/>
</dbReference>
<evidence type="ECO:0000313" key="2">
    <source>
        <dbReference type="Proteomes" id="UP000765509"/>
    </source>
</evidence>
<sequence length="145" mass="16703">MTPSLKKEGPVTSTSSKPPIRYNQFIMNVKFNKIDPELKKFTSNIKDLKNYDGTLTQWFKVTISILESISNTCDRIGKKSQLKNDNMEDLFMTHINDQLTILQNDVLEIAYPTNCFATHLARNDSEIQKLKNGIIAHVDKIHKKY</sequence>
<proteinExistence type="predicted"/>
<keyword evidence="2" id="KW-1185">Reference proteome</keyword>
<reference evidence="1" key="1">
    <citation type="submission" date="2021-03" db="EMBL/GenBank/DDBJ databases">
        <title>Draft genome sequence of rust myrtle Austropuccinia psidii MF-1, a brazilian biotype.</title>
        <authorList>
            <person name="Quecine M.C."/>
            <person name="Pachon D.M.R."/>
            <person name="Bonatelli M.L."/>
            <person name="Correr F.H."/>
            <person name="Franceschini L.M."/>
            <person name="Leite T.F."/>
            <person name="Margarido G.R.A."/>
            <person name="Almeida C.A."/>
            <person name="Ferrarezi J.A."/>
            <person name="Labate C.A."/>
        </authorList>
    </citation>
    <scope>NUCLEOTIDE SEQUENCE</scope>
    <source>
        <strain evidence="1">MF-1</strain>
    </source>
</reference>
<dbReference type="EMBL" id="AVOT02002908">
    <property type="protein sequence ID" value="MBW0471923.1"/>
    <property type="molecule type" value="Genomic_DNA"/>
</dbReference>
<gene>
    <name evidence="1" type="ORF">O181_011638</name>
</gene>
<accession>A0A9Q3GLG5</accession>